<dbReference type="RefSeq" id="WP_155189921.1">
    <property type="nucleotide sequence ID" value="NZ_BAAAEA010000003.1"/>
</dbReference>
<dbReference type="EMBL" id="FXTT01000002">
    <property type="protein sequence ID" value="SMP19123.1"/>
    <property type="molecule type" value="Genomic_DNA"/>
</dbReference>
<dbReference type="NCBIfam" id="TIGR00254">
    <property type="entry name" value="GGDEF"/>
    <property type="match status" value="1"/>
</dbReference>
<feature type="domain" description="GGDEF" evidence="3">
    <location>
        <begin position="121"/>
        <end position="262"/>
    </location>
</feature>
<comment type="catalytic activity">
    <reaction evidence="2">
        <text>2 GTP = 3',3'-c-di-GMP + 2 diphosphate</text>
        <dbReference type="Rhea" id="RHEA:24898"/>
        <dbReference type="ChEBI" id="CHEBI:33019"/>
        <dbReference type="ChEBI" id="CHEBI:37565"/>
        <dbReference type="ChEBI" id="CHEBI:58805"/>
        <dbReference type="EC" id="2.7.7.65"/>
    </reaction>
</comment>
<dbReference type="PANTHER" id="PTHR45138:SF9">
    <property type="entry name" value="DIGUANYLATE CYCLASE DGCM-RELATED"/>
    <property type="match status" value="1"/>
</dbReference>
<evidence type="ECO:0000256" key="1">
    <source>
        <dbReference type="ARBA" id="ARBA00012528"/>
    </source>
</evidence>
<dbReference type="CDD" id="cd01949">
    <property type="entry name" value="GGDEF"/>
    <property type="match status" value="1"/>
</dbReference>
<dbReference type="Gene3D" id="3.30.70.270">
    <property type="match status" value="1"/>
</dbReference>
<dbReference type="InterPro" id="IPR043128">
    <property type="entry name" value="Rev_trsase/Diguanyl_cyclase"/>
</dbReference>
<keyword evidence="5" id="KW-1185">Reference proteome</keyword>
<evidence type="ECO:0000313" key="4">
    <source>
        <dbReference type="EMBL" id="SMP19123.1"/>
    </source>
</evidence>
<dbReference type="SMART" id="SM00267">
    <property type="entry name" value="GGDEF"/>
    <property type="match status" value="1"/>
</dbReference>
<evidence type="ECO:0000259" key="3">
    <source>
        <dbReference type="PROSITE" id="PS50887"/>
    </source>
</evidence>
<protein>
    <recommendedName>
        <fullName evidence="1">diguanylate cyclase</fullName>
        <ecNumber evidence="1">2.7.7.65</ecNumber>
    </recommendedName>
</protein>
<comment type="caution">
    <text evidence="4">The sequence shown here is derived from an EMBL/GenBank/DDBJ whole genome shotgun (WGS) entry which is preliminary data.</text>
</comment>
<dbReference type="PROSITE" id="PS50887">
    <property type="entry name" value="GGDEF"/>
    <property type="match status" value="1"/>
</dbReference>
<organism evidence="4 5">
    <name type="scientific">Roseibium denhamense</name>
    <dbReference type="NCBI Taxonomy" id="76305"/>
    <lineage>
        <taxon>Bacteria</taxon>
        <taxon>Pseudomonadati</taxon>
        <taxon>Pseudomonadota</taxon>
        <taxon>Alphaproteobacteria</taxon>
        <taxon>Hyphomicrobiales</taxon>
        <taxon>Stappiaceae</taxon>
        <taxon>Roseibium</taxon>
    </lineage>
</organism>
<dbReference type="InterPro" id="IPR050469">
    <property type="entry name" value="Diguanylate_Cyclase"/>
</dbReference>
<dbReference type="Pfam" id="PF00990">
    <property type="entry name" value="GGDEF"/>
    <property type="match status" value="1"/>
</dbReference>
<dbReference type="SUPFAM" id="SSF55073">
    <property type="entry name" value="Nucleotide cyclase"/>
    <property type="match status" value="1"/>
</dbReference>
<proteinExistence type="predicted"/>
<dbReference type="InterPro" id="IPR000160">
    <property type="entry name" value="GGDEF_dom"/>
</dbReference>
<accession>A0ABY1NW83</accession>
<evidence type="ECO:0000313" key="5">
    <source>
        <dbReference type="Proteomes" id="UP001157914"/>
    </source>
</evidence>
<evidence type="ECO:0000256" key="2">
    <source>
        <dbReference type="ARBA" id="ARBA00034247"/>
    </source>
</evidence>
<sequence>MTQRDKKASDFTLFDNEDRVLERAETILHGLDETTELIKTLSTAYKRAVREQKRMVRLCDRMQEELLTVKERLEGEVTAREKLAEEFRIQAITDNLTGIYNRGHFLELCTHELKSRVRTQAPLSVALMDIDRFKQINDAYGHAGGDEALRVVARTLEASLRQSDVVARWGGEEFGLLMPNASSEDAHKLADRLRKTLSEIEITSDGTAFTLTASFGVATFTGPSPSESRAYMDAIDELFKCADDGLYRAKGAGRNQVQSAECNVCSDELDTLMKQSAG</sequence>
<name>A0ABY1NW83_9HYPH</name>
<dbReference type="InterPro" id="IPR029787">
    <property type="entry name" value="Nucleotide_cyclase"/>
</dbReference>
<dbReference type="PANTHER" id="PTHR45138">
    <property type="entry name" value="REGULATORY COMPONENTS OF SENSORY TRANSDUCTION SYSTEM"/>
    <property type="match status" value="1"/>
</dbReference>
<dbReference type="Proteomes" id="UP001157914">
    <property type="component" value="Unassembled WGS sequence"/>
</dbReference>
<reference evidence="4 5" key="1">
    <citation type="submission" date="2017-05" db="EMBL/GenBank/DDBJ databases">
        <authorList>
            <person name="Varghese N."/>
            <person name="Submissions S."/>
        </authorList>
    </citation>
    <scope>NUCLEOTIDE SEQUENCE [LARGE SCALE GENOMIC DNA]</scope>
    <source>
        <strain evidence="4 5">DSM 15949</strain>
    </source>
</reference>
<dbReference type="EC" id="2.7.7.65" evidence="1"/>
<gene>
    <name evidence="4" type="ORF">SAMN06265374_2004</name>
</gene>